<dbReference type="PROSITE" id="PS00966">
    <property type="entry name" value="PMI_I_2"/>
    <property type="match status" value="1"/>
</dbReference>
<dbReference type="GO" id="GO:0005975">
    <property type="term" value="P:carbohydrate metabolic process"/>
    <property type="evidence" value="ECO:0007669"/>
    <property type="project" value="InterPro"/>
</dbReference>
<evidence type="ECO:0000256" key="5">
    <source>
        <dbReference type="ARBA" id="ARBA00011956"/>
    </source>
</evidence>
<reference evidence="18 19" key="1">
    <citation type="submission" date="2018-12" db="EMBL/GenBank/DDBJ databases">
        <authorList>
            <person name="Tiukova I."/>
            <person name="Dainat J."/>
        </authorList>
    </citation>
    <scope>NUCLEOTIDE SEQUENCE [LARGE SCALE GENOMIC DNA]</scope>
</reference>
<dbReference type="GO" id="GO:0004476">
    <property type="term" value="F:mannose-6-phosphate isomerase activity"/>
    <property type="evidence" value="ECO:0007669"/>
    <property type="project" value="UniProtKB-EC"/>
</dbReference>
<dbReference type="Pfam" id="PF20512">
    <property type="entry name" value="PMI_typeI_hel"/>
    <property type="match status" value="1"/>
</dbReference>
<dbReference type="InterPro" id="IPR016305">
    <property type="entry name" value="Mannose-6-P_Isomerase"/>
</dbReference>
<proteinExistence type="inferred from homology"/>
<evidence type="ECO:0000259" key="17">
    <source>
        <dbReference type="Pfam" id="PF20512"/>
    </source>
</evidence>
<dbReference type="Proteomes" id="UP000290900">
    <property type="component" value="Unassembled WGS sequence"/>
</dbReference>
<evidence type="ECO:0000256" key="13">
    <source>
        <dbReference type="RuleBase" id="RU004189"/>
    </source>
</evidence>
<evidence type="ECO:0000256" key="4">
    <source>
        <dbReference type="ARBA" id="ARBA00010772"/>
    </source>
</evidence>
<dbReference type="NCBIfam" id="TIGR00218">
    <property type="entry name" value="manA"/>
    <property type="match status" value="1"/>
</dbReference>
<evidence type="ECO:0000256" key="10">
    <source>
        <dbReference type="PIRSR" id="PIRSR001480-1"/>
    </source>
</evidence>
<evidence type="ECO:0000256" key="2">
    <source>
        <dbReference type="ARBA" id="ARBA00002564"/>
    </source>
</evidence>
<sequence length="415" mass="45161">MSLFPIIGAVQNYAWGKFGSSSAVAQFAHDNDPSVVIDESQPYAELWMGTHPKAPAVLSQDKAKKLSDVISSDPVKYLGKSVVEKFHSKTELPFLFKVLSINKVLSIQAHPDKSLGAQLHADDPQHYPDSNHKPEMAVALTDFEAFCGFKPLDEIDQLLQKIPEFKEIVGSDLAAKFHESAAERKSLLRSVFAAVMTTPEESISNYAAKLVERTHKQPELFGPVLADLIQRLNVQFPGDVGLFCGCLMLNHCNLKSGEAMFLQAKEPHAYISGDIMECMAASDNVIRAGFTPKFKDVKILVSSLTYSTDPVEDQKQKPAAFPRGSGDAEFALYDPPIDEFSVLQIKFKKAGSASIKGIHGPSIVIVTGGSGEISIQGQKGLKASTGGIFFVGAETEVALKTEGEFTLYRAFCEAE</sequence>
<evidence type="ECO:0000256" key="12">
    <source>
        <dbReference type="RuleBase" id="RU000611"/>
    </source>
</evidence>
<evidence type="ECO:0000256" key="11">
    <source>
        <dbReference type="PIRSR" id="PIRSR001480-2"/>
    </source>
</evidence>
<accession>A0A448YQA0</accession>
<evidence type="ECO:0000313" key="18">
    <source>
        <dbReference type="EMBL" id="VEU23018.1"/>
    </source>
</evidence>
<dbReference type="STRING" id="13370.A0A448YQA0"/>
<feature type="domain" description="Phosphomannose isomerase type I catalytic" evidence="16">
    <location>
        <begin position="3"/>
        <end position="152"/>
    </location>
</feature>
<dbReference type="GO" id="GO:0008270">
    <property type="term" value="F:zinc ion binding"/>
    <property type="evidence" value="ECO:0007669"/>
    <property type="project" value="InterPro"/>
</dbReference>
<evidence type="ECO:0000256" key="8">
    <source>
        <dbReference type="ARBA" id="ARBA00022833"/>
    </source>
</evidence>
<feature type="binding site" evidence="11">
    <location>
        <position position="108"/>
    </location>
    <ligand>
        <name>Zn(2+)</name>
        <dbReference type="ChEBI" id="CHEBI:29105"/>
    </ligand>
</feature>
<dbReference type="GO" id="GO:0009298">
    <property type="term" value="P:GDP-mannose biosynthetic process"/>
    <property type="evidence" value="ECO:0007669"/>
    <property type="project" value="UniProtKB-UniPathway"/>
</dbReference>
<evidence type="ECO:0000259" key="15">
    <source>
        <dbReference type="Pfam" id="PF01238"/>
    </source>
</evidence>
<dbReference type="InterPro" id="IPR014710">
    <property type="entry name" value="RmlC-like_jellyroll"/>
</dbReference>
<dbReference type="PRINTS" id="PR00714">
    <property type="entry name" value="MAN6PISMRASE"/>
</dbReference>
<feature type="active site" evidence="10">
    <location>
        <position position="287"/>
    </location>
</feature>
<dbReference type="Pfam" id="PF01238">
    <property type="entry name" value="PMI_typeI_C"/>
    <property type="match status" value="1"/>
</dbReference>
<comment type="pathway">
    <text evidence="3 14">Nucleotide-sugar biosynthesis; GDP-alpha-D-mannose biosynthesis; alpha-D-mannose 1-phosphate from D-fructose 6-phosphate: step 1/2.</text>
</comment>
<organism evidence="18 19">
    <name type="scientific">Brettanomyces naardenensis</name>
    <name type="common">Yeast</name>
    <dbReference type="NCBI Taxonomy" id="13370"/>
    <lineage>
        <taxon>Eukaryota</taxon>
        <taxon>Fungi</taxon>
        <taxon>Dikarya</taxon>
        <taxon>Ascomycota</taxon>
        <taxon>Saccharomycotina</taxon>
        <taxon>Pichiomycetes</taxon>
        <taxon>Pichiales</taxon>
        <taxon>Pichiaceae</taxon>
        <taxon>Brettanomyces</taxon>
    </lineage>
</organism>
<protein>
    <recommendedName>
        <fullName evidence="6 12">Mannose-6-phosphate isomerase</fullName>
        <ecNumber evidence="5 12">5.3.1.8</ecNumber>
    </recommendedName>
</protein>
<feature type="domain" description="Phosphomannose isomerase type I helical insertion" evidence="17">
    <location>
        <begin position="178"/>
        <end position="249"/>
    </location>
</feature>
<feature type="binding site" evidence="11">
    <location>
        <position position="268"/>
    </location>
    <ligand>
        <name>Zn(2+)</name>
        <dbReference type="ChEBI" id="CHEBI:29105"/>
    </ligand>
</feature>
<dbReference type="OrthoDB" id="6605218at2759"/>
<feature type="binding site" evidence="11">
    <location>
        <position position="135"/>
    </location>
    <ligand>
        <name>Zn(2+)</name>
        <dbReference type="ChEBI" id="CHEBI:29105"/>
    </ligand>
</feature>
<dbReference type="InterPro" id="IPR011051">
    <property type="entry name" value="RmlC_Cupin_sf"/>
</dbReference>
<dbReference type="EMBL" id="CAACVR010000034">
    <property type="protein sequence ID" value="VEU23018.1"/>
    <property type="molecule type" value="Genomic_DNA"/>
</dbReference>
<dbReference type="FunCoup" id="A0A448YQA0">
    <property type="interactions" value="864"/>
</dbReference>
<keyword evidence="19" id="KW-1185">Reference proteome</keyword>
<dbReference type="InterPro" id="IPR046457">
    <property type="entry name" value="PMI_typeI_cat"/>
</dbReference>
<dbReference type="InterPro" id="IPR001250">
    <property type="entry name" value="Man6P_Isoase-1"/>
</dbReference>
<dbReference type="InterPro" id="IPR046458">
    <property type="entry name" value="PMI_typeI_hel"/>
</dbReference>
<dbReference type="AlphaFoldDB" id="A0A448YQA0"/>
<keyword evidence="7 11" id="KW-0479">Metal-binding</keyword>
<feature type="domain" description="Phosphomannose isomerase type I C-terminal" evidence="15">
    <location>
        <begin position="332"/>
        <end position="377"/>
    </location>
</feature>
<dbReference type="PROSITE" id="PS00965">
    <property type="entry name" value="PMI_I_1"/>
    <property type="match status" value="1"/>
</dbReference>
<dbReference type="PANTHER" id="PTHR10309:SF0">
    <property type="entry name" value="MANNOSE-6-PHOSPHATE ISOMERASE"/>
    <property type="match status" value="1"/>
</dbReference>
<dbReference type="CDD" id="cd07011">
    <property type="entry name" value="cupin_PMI_type_I_N"/>
    <property type="match status" value="1"/>
</dbReference>
<comment type="catalytic activity">
    <reaction evidence="1 12">
        <text>D-mannose 6-phosphate = D-fructose 6-phosphate</text>
        <dbReference type="Rhea" id="RHEA:12356"/>
        <dbReference type="ChEBI" id="CHEBI:58735"/>
        <dbReference type="ChEBI" id="CHEBI:61527"/>
        <dbReference type="EC" id="5.3.1.8"/>
    </reaction>
</comment>
<evidence type="ECO:0000256" key="6">
    <source>
        <dbReference type="ARBA" id="ARBA00018236"/>
    </source>
</evidence>
<comment type="cofactor">
    <cofactor evidence="11 12">
        <name>Zn(2+)</name>
        <dbReference type="ChEBI" id="CHEBI:29105"/>
    </cofactor>
    <text evidence="11 12">Binds 1 zinc ion per subunit.</text>
</comment>
<name>A0A448YQA0_BRENA</name>
<dbReference type="SUPFAM" id="SSF51182">
    <property type="entry name" value="RmlC-like cupins"/>
    <property type="match status" value="1"/>
</dbReference>
<evidence type="ECO:0000256" key="3">
    <source>
        <dbReference type="ARBA" id="ARBA00004666"/>
    </source>
</evidence>
<dbReference type="InterPro" id="IPR018050">
    <property type="entry name" value="Pmannose_isomerase-type1_CS"/>
</dbReference>
<evidence type="ECO:0000256" key="1">
    <source>
        <dbReference type="ARBA" id="ARBA00000757"/>
    </source>
</evidence>
<dbReference type="GO" id="GO:0005829">
    <property type="term" value="C:cytosol"/>
    <property type="evidence" value="ECO:0007669"/>
    <property type="project" value="TreeGrafter"/>
</dbReference>
<feature type="binding site" evidence="11">
    <location>
        <position position="110"/>
    </location>
    <ligand>
        <name>Zn(2+)</name>
        <dbReference type="ChEBI" id="CHEBI:29105"/>
    </ligand>
</feature>
<dbReference type="Pfam" id="PF20511">
    <property type="entry name" value="PMI_typeI_cat"/>
    <property type="match status" value="1"/>
</dbReference>
<dbReference type="InterPro" id="IPR046456">
    <property type="entry name" value="PMI_typeI_C"/>
</dbReference>
<dbReference type="UniPathway" id="UPA00126">
    <property type="reaction ID" value="UER00423"/>
</dbReference>
<dbReference type="PIRSF" id="PIRSF001480">
    <property type="entry name" value="Mannose-6-phosphate_isomerase"/>
    <property type="match status" value="1"/>
</dbReference>
<dbReference type="PANTHER" id="PTHR10309">
    <property type="entry name" value="MANNOSE-6-PHOSPHATE ISOMERASE"/>
    <property type="match status" value="1"/>
</dbReference>
<keyword evidence="9 12" id="KW-0413">Isomerase</keyword>
<comment type="similarity">
    <text evidence="4 13">Belongs to the mannose-6-phosphate isomerase type 1 family.</text>
</comment>
<comment type="function">
    <text evidence="2">Involved in the synthesis of the GDP-mannose and dolichol-phosphate-mannose required for a number of critical mannosyl transfer reactions.</text>
</comment>
<dbReference type="EC" id="5.3.1.8" evidence="5 12"/>
<gene>
    <name evidence="18" type="ORF">BRENAR_LOCUS3749</name>
</gene>
<dbReference type="FunFam" id="2.60.120.10:FF:000044">
    <property type="entry name" value="Mannose-6-phosphate isomerase"/>
    <property type="match status" value="1"/>
</dbReference>
<evidence type="ECO:0000256" key="9">
    <source>
        <dbReference type="ARBA" id="ARBA00023235"/>
    </source>
</evidence>
<evidence type="ECO:0000256" key="7">
    <source>
        <dbReference type="ARBA" id="ARBA00022723"/>
    </source>
</evidence>
<dbReference type="InParanoid" id="A0A448YQA0"/>
<keyword evidence="8 11" id="KW-0862">Zinc</keyword>
<evidence type="ECO:0000256" key="14">
    <source>
        <dbReference type="RuleBase" id="RU004248"/>
    </source>
</evidence>
<evidence type="ECO:0000313" key="19">
    <source>
        <dbReference type="Proteomes" id="UP000290900"/>
    </source>
</evidence>
<evidence type="ECO:0000259" key="16">
    <source>
        <dbReference type="Pfam" id="PF20511"/>
    </source>
</evidence>
<dbReference type="Gene3D" id="2.60.120.10">
    <property type="entry name" value="Jelly Rolls"/>
    <property type="match status" value="2"/>
</dbReference>
<dbReference type="Gene3D" id="1.10.441.10">
    <property type="entry name" value="Phosphomannose Isomerase, domain 2"/>
    <property type="match status" value="1"/>
</dbReference>